<dbReference type="InterPro" id="IPR036426">
    <property type="entry name" value="Bulb-type_lectin_dom_sf"/>
</dbReference>
<dbReference type="AlphaFoldDB" id="W1PGR3"/>
<protein>
    <recommendedName>
        <fullName evidence="1">Bulb-type lectin domain-containing protein</fullName>
    </recommendedName>
</protein>
<dbReference type="PANTHER" id="PTHR32444">
    <property type="entry name" value="BULB-TYPE LECTIN DOMAIN-CONTAINING PROTEIN"/>
    <property type="match status" value="1"/>
</dbReference>
<proteinExistence type="predicted"/>
<dbReference type="InterPro" id="IPR001480">
    <property type="entry name" value="Bulb-type_lectin_dom"/>
</dbReference>
<feature type="domain" description="Bulb-type lectin" evidence="1">
    <location>
        <begin position="1"/>
        <end position="108"/>
    </location>
</feature>
<evidence type="ECO:0000313" key="2">
    <source>
        <dbReference type="EMBL" id="ERN06831.1"/>
    </source>
</evidence>
<name>W1PGR3_AMBTC</name>
<dbReference type="EMBL" id="KI393866">
    <property type="protein sequence ID" value="ERN06831.1"/>
    <property type="molecule type" value="Genomic_DNA"/>
</dbReference>
<dbReference type="eggNOG" id="ENOG502QRH4">
    <property type="taxonomic scope" value="Eukaryota"/>
</dbReference>
<dbReference type="Gene3D" id="2.90.10.10">
    <property type="entry name" value="Bulb-type lectin domain"/>
    <property type="match status" value="1"/>
</dbReference>
<accession>W1PGR3</accession>
<sequence>MQRLNRGSSLHVESHSDILVSPDGLYEVGLNAYSFAIWFSNSANQTVSWIARRDRRVNGRRSRLSLWKDGNLVLIDANDAVIWSTNTNSTSYAEILDTGNLVLRDCNG</sequence>
<gene>
    <name evidence="2" type="ORF">AMTR_s00005p00228790</name>
</gene>
<evidence type="ECO:0000259" key="1">
    <source>
        <dbReference type="PROSITE" id="PS50927"/>
    </source>
</evidence>
<dbReference type="OMA" id="SWIARRD"/>
<keyword evidence="3" id="KW-1185">Reference proteome</keyword>
<dbReference type="PROSITE" id="PS50927">
    <property type="entry name" value="BULB_LECTIN"/>
    <property type="match status" value="1"/>
</dbReference>
<dbReference type="HOGENOM" id="CLU_2200449_0_0_1"/>
<evidence type="ECO:0000313" key="3">
    <source>
        <dbReference type="Proteomes" id="UP000017836"/>
    </source>
</evidence>
<dbReference type="PANTHER" id="PTHR32444:SF83">
    <property type="entry name" value="G-TYPE LECTIN S-RECEPTOR-LIKE SERINE_THREONINE-PROTEIN KINASE LECRK3"/>
    <property type="match status" value="1"/>
</dbReference>
<dbReference type="Proteomes" id="UP000017836">
    <property type="component" value="Unassembled WGS sequence"/>
</dbReference>
<dbReference type="Pfam" id="PF01453">
    <property type="entry name" value="B_lectin"/>
    <property type="match status" value="1"/>
</dbReference>
<dbReference type="Gramene" id="ERN06831">
    <property type="protein sequence ID" value="ERN06831"/>
    <property type="gene ID" value="AMTR_s00005p00228790"/>
</dbReference>
<dbReference type="SUPFAM" id="SSF51110">
    <property type="entry name" value="alpha-D-mannose-specific plant lectins"/>
    <property type="match status" value="1"/>
</dbReference>
<organism evidence="2 3">
    <name type="scientific">Amborella trichopoda</name>
    <dbReference type="NCBI Taxonomy" id="13333"/>
    <lineage>
        <taxon>Eukaryota</taxon>
        <taxon>Viridiplantae</taxon>
        <taxon>Streptophyta</taxon>
        <taxon>Embryophyta</taxon>
        <taxon>Tracheophyta</taxon>
        <taxon>Spermatophyta</taxon>
        <taxon>Magnoliopsida</taxon>
        <taxon>Amborellales</taxon>
        <taxon>Amborellaceae</taxon>
        <taxon>Amborella</taxon>
    </lineage>
</organism>
<reference evidence="3" key="1">
    <citation type="journal article" date="2013" name="Science">
        <title>The Amborella genome and the evolution of flowering plants.</title>
        <authorList>
            <consortium name="Amborella Genome Project"/>
        </authorList>
    </citation>
    <scope>NUCLEOTIDE SEQUENCE [LARGE SCALE GENOMIC DNA]</scope>
</reference>
<dbReference type="SMART" id="SM00108">
    <property type="entry name" value="B_lectin"/>
    <property type="match status" value="1"/>
</dbReference>